<dbReference type="PROSITE" id="PS51140">
    <property type="entry name" value="CUE"/>
    <property type="match status" value="1"/>
</dbReference>
<feature type="compositionally biased region" description="Low complexity" evidence="2">
    <location>
        <begin position="392"/>
        <end position="404"/>
    </location>
</feature>
<reference evidence="4 5" key="1">
    <citation type="submission" date="2024-02" db="EMBL/GenBank/DDBJ databases">
        <title>Chromosome-scale genome assembly of the rough periwinkle Littorina saxatilis.</title>
        <authorList>
            <person name="De Jode A."/>
            <person name="Faria R."/>
            <person name="Formenti G."/>
            <person name="Sims Y."/>
            <person name="Smith T.P."/>
            <person name="Tracey A."/>
            <person name="Wood J.M.D."/>
            <person name="Zagrodzka Z.B."/>
            <person name="Johannesson K."/>
            <person name="Butlin R.K."/>
            <person name="Leder E.H."/>
        </authorList>
    </citation>
    <scope>NUCLEOTIDE SEQUENCE [LARGE SCALE GENOMIC DNA]</scope>
    <source>
        <strain evidence="4">Snail1</strain>
        <tissue evidence="4">Muscle</tissue>
    </source>
</reference>
<feature type="region of interest" description="Disordered" evidence="2">
    <location>
        <begin position="1"/>
        <end position="20"/>
    </location>
</feature>
<evidence type="ECO:0000256" key="2">
    <source>
        <dbReference type="SAM" id="MobiDB-lite"/>
    </source>
</evidence>
<feature type="compositionally biased region" description="Low complexity" evidence="2">
    <location>
        <begin position="459"/>
        <end position="474"/>
    </location>
</feature>
<evidence type="ECO:0000256" key="1">
    <source>
        <dbReference type="ARBA" id="ARBA00007105"/>
    </source>
</evidence>
<dbReference type="InterPro" id="IPR009816">
    <property type="entry name" value="SPATS2-like"/>
</dbReference>
<feature type="compositionally biased region" description="Basic residues" evidence="2">
    <location>
        <begin position="196"/>
        <end position="220"/>
    </location>
</feature>
<gene>
    <name evidence="4" type="ORF">V1264_012248</name>
</gene>
<comment type="caution">
    <text evidence="4">The sequence shown here is derived from an EMBL/GenBank/DDBJ whole genome shotgun (WGS) entry which is preliminary data.</text>
</comment>
<sequence length="628" mass="66237">MARKNNVKSEHPGSISFDTRTRAVMAGPDANDNIKEKVQSVREVVPGKSNNEIVLVLQYYDYNVEKAIQAYLEDGAKEALGEWHVPATKPNKKKKNKKKADNGATATSSGVAAAAVSAASSSSQPSALQGPSTSNGISSSSNSKSSLPNGDLYTGSVKGVSNSSTLEGAAAAGPSPTPSPSASTSTSTHLSSAHVAHSKHLNHRGHAGSHGHGHHGHAQRARTASECSTASSVGAGGDNHLRRPFHGLEKSIKDLQRQTTSLERLRLVLDHEMDRSHKSVKTVFDEMRTHLNTREKEMLTQMDLVKEQAYDVFKMRQEKAAMLKVHIERAEKLSEAELSDLRADVKHFVADRKIDEELGKTTRFQYDSDHLRDEILRFGEVMPVKCTYTARRPSVSSVASSSPADDVHTPLSPVPDLATSSLPSRYSQQQEDSNKMTAEELASLQLRLQNSLKIQGFQSHGHSSVNGSNSSASVEDPNSKLKNARRRNRNRGPRQDQEGWMTAAHVGESQSDSRAGTPSSTQASAGSGSPSPQRGSPRRGGSGGGGGSGRGGSSGRGGGGFGGGYRGRGRGSQGSGGYRGGQNQGRDSPRRPYSGGGGRGGGRGGGGGGGGDQGRQGDRPVTVNGSSS</sequence>
<evidence type="ECO:0000259" key="3">
    <source>
        <dbReference type="PROSITE" id="PS51140"/>
    </source>
</evidence>
<comment type="similarity">
    <text evidence="1">Belongs to the SPATS2 family.</text>
</comment>
<proteinExistence type="inferred from homology"/>
<feature type="compositionally biased region" description="Low complexity" evidence="2">
    <location>
        <begin position="169"/>
        <end position="195"/>
    </location>
</feature>
<feature type="region of interest" description="Disordered" evidence="2">
    <location>
        <begin position="392"/>
        <end position="436"/>
    </location>
</feature>
<evidence type="ECO:0000313" key="4">
    <source>
        <dbReference type="EMBL" id="KAK7112866.1"/>
    </source>
</evidence>
<dbReference type="EMBL" id="JBAMIC010000002">
    <property type="protein sequence ID" value="KAK7112866.1"/>
    <property type="molecule type" value="Genomic_DNA"/>
</dbReference>
<feature type="compositionally biased region" description="Gly residues" evidence="2">
    <location>
        <begin position="538"/>
        <end position="583"/>
    </location>
</feature>
<feature type="region of interest" description="Disordered" evidence="2">
    <location>
        <begin position="458"/>
        <end position="628"/>
    </location>
</feature>
<name>A0AAN9BWR7_9CAEN</name>
<dbReference type="InterPro" id="IPR003892">
    <property type="entry name" value="CUE"/>
</dbReference>
<dbReference type="AlphaFoldDB" id="A0AAN9BWR7"/>
<protein>
    <recommendedName>
        <fullName evidence="3">CUE domain-containing protein</fullName>
    </recommendedName>
</protein>
<feature type="compositionally biased region" description="Low complexity" evidence="2">
    <location>
        <begin position="120"/>
        <end position="146"/>
    </location>
</feature>
<dbReference type="SUPFAM" id="SSF46934">
    <property type="entry name" value="UBA-like"/>
    <property type="match status" value="1"/>
</dbReference>
<feature type="region of interest" description="Disordered" evidence="2">
    <location>
        <begin position="83"/>
        <end position="106"/>
    </location>
</feature>
<evidence type="ECO:0000313" key="5">
    <source>
        <dbReference type="Proteomes" id="UP001374579"/>
    </source>
</evidence>
<dbReference type="PANTHER" id="PTHR15623:SF11">
    <property type="entry name" value="SPERMATOGENESIS-ASSOCIATED SERINE-RICH PROTEIN 2"/>
    <property type="match status" value="1"/>
</dbReference>
<dbReference type="Proteomes" id="UP001374579">
    <property type="component" value="Unassembled WGS sequence"/>
</dbReference>
<dbReference type="GO" id="GO:0005737">
    <property type="term" value="C:cytoplasm"/>
    <property type="evidence" value="ECO:0007669"/>
    <property type="project" value="TreeGrafter"/>
</dbReference>
<dbReference type="InterPro" id="IPR009060">
    <property type="entry name" value="UBA-like_sf"/>
</dbReference>
<feature type="compositionally biased region" description="Low complexity" evidence="2">
    <location>
        <begin position="526"/>
        <end position="535"/>
    </location>
</feature>
<feature type="compositionally biased region" description="Basic residues" evidence="2">
    <location>
        <begin position="482"/>
        <end position="492"/>
    </location>
</feature>
<keyword evidence="5" id="KW-1185">Reference proteome</keyword>
<dbReference type="Pfam" id="PF07139">
    <property type="entry name" value="SPATS2-like"/>
    <property type="match status" value="1"/>
</dbReference>
<feature type="compositionally biased region" description="Gly residues" evidence="2">
    <location>
        <begin position="594"/>
        <end position="614"/>
    </location>
</feature>
<feature type="compositionally biased region" description="Polar residues" evidence="2">
    <location>
        <begin position="418"/>
        <end position="431"/>
    </location>
</feature>
<feature type="region of interest" description="Disordered" evidence="2">
    <location>
        <begin position="120"/>
        <end position="244"/>
    </location>
</feature>
<organism evidence="4 5">
    <name type="scientific">Littorina saxatilis</name>
    <dbReference type="NCBI Taxonomy" id="31220"/>
    <lineage>
        <taxon>Eukaryota</taxon>
        <taxon>Metazoa</taxon>
        <taxon>Spiralia</taxon>
        <taxon>Lophotrochozoa</taxon>
        <taxon>Mollusca</taxon>
        <taxon>Gastropoda</taxon>
        <taxon>Caenogastropoda</taxon>
        <taxon>Littorinimorpha</taxon>
        <taxon>Littorinoidea</taxon>
        <taxon>Littorinidae</taxon>
        <taxon>Littorina</taxon>
    </lineage>
</organism>
<accession>A0AAN9BWR7</accession>
<feature type="compositionally biased region" description="Polar residues" evidence="2">
    <location>
        <begin position="508"/>
        <end position="525"/>
    </location>
</feature>
<feature type="domain" description="CUE" evidence="3">
    <location>
        <begin position="33"/>
        <end position="76"/>
    </location>
</feature>
<dbReference type="GO" id="GO:0043130">
    <property type="term" value="F:ubiquitin binding"/>
    <property type="evidence" value="ECO:0007669"/>
    <property type="project" value="InterPro"/>
</dbReference>
<dbReference type="PANTHER" id="PTHR15623">
    <property type="entry name" value="SPERMATOGENESIS-ASSOCIATED SERINE-RICH PROTEIN 2-RELATED"/>
    <property type="match status" value="1"/>
</dbReference>
<dbReference type="Gene3D" id="1.10.8.10">
    <property type="entry name" value="DNA helicase RuvA subunit, C-terminal domain"/>
    <property type="match status" value="1"/>
</dbReference>